<comment type="caution">
    <text evidence="2">The sequence shown here is derived from an EMBL/GenBank/DDBJ whole genome shotgun (WGS) entry which is preliminary data.</text>
</comment>
<dbReference type="PANTHER" id="PTHR12196">
    <property type="entry name" value="DOMAIN OF UNKNOWN FUNCTION 71 DUF71 -CONTAINING PROTEIN"/>
    <property type="match status" value="1"/>
</dbReference>
<reference evidence="2" key="1">
    <citation type="journal article" date="2020" name="mSystems">
        <title>Genome- and Community-Level Interaction Insights into Carbon Utilization and Element Cycling Functions of Hydrothermarchaeota in Hydrothermal Sediment.</title>
        <authorList>
            <person name="Zhou Z."/>
            <person name="Liu Y."/>
            <person name="Xu W."/>
            <person name="Pan J."/>
            <person name="Luo Z.H."/>
            <person name="Li M."/>
        </authorList>
    </citation>
    <scope>NUCLEOTIDE SEQUENCE [LARGE SCALE GENOMIC DNA]</scope>
    <source>
        <strain evidence="2">SpSt-87</strain>
    </source>
</reference>
<keyword evidence="2" id="KW-0436">Ligase</keyword>
<proteinExistence type="predicted"/>
<name>A0A7C3M868_ARCFL</name>
<dbReference type="SUPFAM" id="SSF52402">
    <property type="entry name" value="Adenine nucleotide alpha hydrolases-like"/>
    <property type="match status" value="1"/>
</dbReference>
<feature type="domain" description="Diphthamide synthase" evidence="1">
    <location>
        <begin position="15"/>
        <end position="218"/>
    </location>
</feature>
<evidence type="ECO:0000259" key="1">
    <source>
        <dbReference type="Pfam" id="PF01902"/>
    </source>
</evidence>
<dbReference type="InterPro" id="IPR002761">
    <property type="entry name" value="Diphthami_syn_dom"/>
</dbReference>
<dbReference type="NCBIfam" id="TIGR00290">
    <property type="entry name" value="MJ0570_dom"/>
    <property type="match status" value="1"/>
</dbReference>
<dbReference type="PANTHER" id="PTHR12196:SF2">
    <property type="entry name" value="DIPHTHINE--AMMONIA LIGASE"/>
    <property type="match status" value="1"/>
</dbReference>
<organism evidence="2">
    <name type="scientific">Archaeoglobus fulgidus</name>
    <dbReference type="NCBI Taxonomy" id="2234"/>
    <lineage>
        <taxon>Archaea</taxon>
        <taxon>Methanobacteriati</taxon>
        <taxon>Methanobacteriota</taxon>
        <taxon>Archaeoglobi</taxon>
        <taxon>Archaeoglobales</taxon>
        <taxon>Archaeoglobaceae</taxon>
        <taxon>Archaeoglobus</taxon>
    </lineage>
</organism>
<dbReference type="CDD" id="cd01994">
    <property type="entry name" value="AANH_PF0828-like"/>
    <property type="match status" value="1"/>
</dbReference>
<dbReference type="Pfam" id="PF01902">
    <property type="entry name" value="Diphthami_syn_2"/>
    <property type="match status" value="1"/>
</dbReference>
<dbReference type="Gene3D" id="3.90.1490.10">
    <property type="entry name" value="putative n-type atp pyrophosphatase, domain 2"/>
    <property type="match status" value="1"/>
</dbReference>
<accession>A0A7C3M868</accession>
<sequence>MQSLTLFTELEEGNMRTIAMWSGGKDSSLALWRALEEMNVDGLLCMIYGGKARAHGIDVEVIKAQGKAMGREIVTEETTWENYEETLKSFFRRFGVKKAIFGDIYLQEHRDWIERVCKESGVEPFFPLWGENTEKLAKEFVDVGFEAYIIAVRKDLREILGRKFDRELIEFALEKGIDPCGENGEFHTVVVDGPIFKERVPFKFGVIYESEKYYHLSITLP</sequence>
<dbReference type="InterPro" id="IPR030662">
    <property type="entry name" value="DPH6/MJ0570"/>
</dbReference>
<dbReference type="EMBL" id="DTLB01000001">
    <property type="protein sequence ID" value="HFW31414.1"/>
    <property type="molecule type" value="Genomic_DNA"/>
</dbReference>
<protein>
    <submittedName>
        <fullName evidence="2">Diphthine--ammonia ligase</fullName>
        <ecNumber evidence="2">6.3.1.14</ecNumber>
    </submittedName>
</protein>
<dbReference type="GO" id="GO:0017183">
    <property type="term" value="P:protein histidyl modification to diphthamide"/>
    <property type="evidence" value="ECO:0007669"/>
    <property type="project" value="TreeGrafter"/>
</dbReference>
<dbReference type="Gene3D" id="3.40.50.620">
    <property type="entry name" value="HUPs"/>
    <property type="match status" value="1"/>
</dbReference>
<evidence type="ECO:0000313" key="2">
    <source>
        <dbReference type="EMBL" id="HFW31414.1"/>
    </source>
</evidence>
<gene>
    <name evidence="2" type="ORF">ENW66_00455</name>
</gene>
<dbReference type="InterPro" id="IPR014729">
    <property type="entry name" value="Rossmann-like_a/b/a_fold"/>
</dbReference>
<dbReference type="GO" id="GO:0017178">
    <property type="term" value="F:diphthine-ammonia ligase activity"/>
    <property type="evidence" value="ECO:0007669"/>
    <property type="project" value="UniProtKB-EC"/>
</dbReference>
<dbReference type="AlphaFoldDB" id="A0A7C3M868"/>
<dbReference type="EC" id="6.3.1.14" evidence="2"/>